<keyword evidence="1" id="KW-0472">Membrane</keyword>
<reference evidence="2 3" key="1">
    <citation type="submission" date="2007-09" db="EMBL/GenBank/DDBJ databases">
        <title>Draft genome sequence of Eubacterium dolichum (DSM 3991).</title>
        <authorList>
            <person name="Sudarsanam P."/>
            <person name="Ley R."/>
            <person name="Guruge J."/>
            <person name="Turnbaugh P.J."/>
            <person name="Mahowald M."/>
            <person name="Liep D."/>
            <person name="Gordon J."/>
        </authorList>
    </citation>
    <scope>NUCLEOTIDE SEQUENCE [LARGE SCALE GENOMIC DNA]</scope>
    <source>
        <strain evidence="2 3">DSM 3991</strain>
    </source>
</reference>
<dbReference type="PANTHER" id="PTHR38450:SF2">
    <property type="entry name" value="STAGE V SPORULATION PROTEIN AEB"/>
    <property type="match status" value="1"/>
</dbReference>
<name>A8RB76_9FIRM</name>
<feature type="transmembrane region" description="Helical" evidence="1">
    <location>
        <begin position="33"/>
        <end position="53"/>
    </location>
</feature>
<organism evidence="2 3">
    <name type="scientific">Amedibacillus dolichus DSM 3991</name>
    <dbReference type="NCBI Taxonomy" id="428127"/>
    <lineage>
        <taxon>Bacteria</taxon>
        <taxon>Bacillati</taxon>
        <taxon>Bacillota</taxon>
        <taxon>Erysipelotrichia</taxon>
        <taxon>Erysipelotrichales</taxon>
        <taxon>Erysipelotrichaceae</taxon>
        <taxon>Amedibacillus</taxon>
    </lineage>
</organism>
<protein>
    <submittedName>
        <fullName evidence="2">Stage V sporulation protein AE</fullName>
    </submittedName>
</protein>
<gene>
    <name evidence="2" type="primary">spoVAE</name>
    <name evidence="2" type="ORF">EUBDOL_01011</name>
</gene>
<dbReference type="InterPro" id="IPR014204">
    <property type="entry name" value="Spore_V_AE"/>
</dbReference>
<evidence type="ECO:0000313" key="3">
    <source>
        <dbReference type="Proteomes" id="UP000004090"/>
    </source>
</evidence>
<feature type="transmembrane region" description="Helical" evidence="1">
    <location>
        <begin position="7"/>
        <end position="27"/>
    </location>
</feature>
<reference evidence="2 3" key="2">
    <citation type="submission" date="2007-09" db="EMBL/GenBank/DDBJ databases">
        <authorList>
            <person name="Fulton L."/>
            <person name="Clifton S."/>
            <person name="Fulton B."/>
            <person name="Xu J."/>
            <person name="Minx P."/>
            <person name="Pepin K.H."/>
            <person name="Johnson M."/>
            <person name="Thiruvilangam P."/>
            <person name="Bhonagiri V."/>
            <person name="Nash W.E."/>
            <person name="Mardis E.R."/>
            <person name="Wilson R.K."/>
        </authorList>
    </citation>
    <scope>NUCLEOTIDE SEQUENCE [LARGE SCALE GENOMIC DNA]</scope>
    <source>
        <strain evidence="2 3">DSM 3991</strain>
    </source>
</reference>
<feature type="transmembrane region" description="Helical" evidence="1">
    <location>
        <begin position="89"/>
        <end position="118"/>
    </location>
</feature>
<comment type="caution">
    <text evidence="2">The sequence shown here is derived from an EMBL/GenBank/DDBJ whole genome shotgun (WGS) entry which is preliminary data.</text>
</comment>
<dbReference type="Pfam" id="PF03862">
    <property type="entry name" value="SpoVAC_SpoVAEB"/>
    <property type="match status" value="1"/>
</dbReference>
<dbReference type="PANTHER" id="PTHR38450">
    <property type="entry name" value="STAGE V SPORULATION PROTEIN AC-RELATED"/>
    <property type="match status" value="1"/>
</dbReference>
<dbReference type="InterPro" id="IPR005562">
    <property type="entry name" value="SpoVA"/>
</dbReference>
<evidence type="ECO:0000313" key="2">
    <source>
        <dbReference type="EMBL" id="EDP11092.1"/>
    </source>
</evidence>
<dbReference type="AlphaFoldDB" id="A8RB76"/>
<sequence>MKGAETMIFFKAFLVCGSICAIGQLIYDNTKWTAGHITSLFVVIGAALDSFGLYDKLIEFAQMGASIPITSFGHSLIHGALAKAESDGIIGILLGIFDLTAAGITSAILFAFLTALVCKPKS</sequence>
<dbReference type="Proteomes" id="UP000004090">
    <property type="component" value="Unassembled WGS sequence"/>
</dbReference>
<dbReference type="HOGENOM" id="CLU_112786_1_0_9"/>
<dbReference type="STRING" id="428127.EUBDOL_01011"/>
<evidence type="ECO:0000256" key="1">
    <source>
        <dbReference type="SAM" id="Phobius"/>
    </source>
</evidence>
<proteinExistence type="predicted"/>
<keyword evidence="1" id="KW-1133">Transmembrane helix</keyword>
<dbReference type="NCBIfam" id="TIGR02839">
    <property type="entry name" value="spore_V_AE"/>
    <property type="match status" value="1"/>
</dbReference>
<dbReference type="eggNOG" id="ENOG50315MJ">
    <property type="taxonomic scope" value="Bacteria"/>
</dbReference>
<dbReference type="EMBL" id="ABAW02000019">
    <property type="protein sequence ID" value="EDP11092.1"/>
    <property type="molecule type" value="Genomic_DNA"/>
</dbReference>
<accession>A8RB76</accession>
<keyword evidence="1" id="KW-0812">Transmembrane</keyword>